<evidence type="ECO:0000256" key="1">
    <source>
        <dbReference type="SAM" id="SignalP"/>
    </source>
</evidence>
<dbReference type="RefSeq" id="WP_161392238.1">
    <property type="nucleotide sequence ID" value="NZ_JBHSCP010000003.1"/>
</dbReference>
<gene>
    <name evidence="3" type="ORF">GRI97_16010</name>
</gene>
<reference evidence="3 4" key="1">
    <citation type="submission" date="2019-12" db="EMBL/GenBank/DDBJ databases">
        <title>Genomic-based taxomic classification of the family Erythrobacteraceae.</title>
        <authorList>
            <person name="Xu L."/>
        </authorList>
    </citation>
    <scope>NUCLEOTIDE SEQUENCE [LARGE SCALE GENOMIC DNA]</scope>
    <source>
        <strain evidence="3 4">S36</strain>
    </source>
</reference>
<proteinExistence type="predicted"/>
<evidence type="ECO:0000259" key="2">
    <source>
        <dbReference type="Pfam" id="PF07995"/>
    </source>
</evidence>
<dbReference type="PANTHER" id="PTHR19328:SF75">
    <property type="entry name" value="ALDOSE SUGAR DEHYDROGENASE YLII"/>
    <property type="match status" value="1"/>
</dbReference>
<dbReference type="InterPro" id="IPR011041">
    <property type="entry name" value="Quinoprot_gluc/sorb_DH_b-prop"/>
</dbReference>
<organism evidence="3 4">
    <name type="scientific">Croceibacterium xixiisoli</name>
    <dbReference type="NCBI Taxonomy" id="1476466"/>
    <lineage>
        <taxon>Bacteria</taxon>
        <taxon>Pseudomonadati</taxon>
        <taxon>Pseudomonadota</taxon>
        <taxon>Alphaproteobacteria</taxon>
        <taxon>Sphingomonadales</taxon>
        <taxon>Erythrobacteraceae</taxon>
        <taxon>Croceibacterium</taxon>
    </lineage>
</organism>
<dbReference type="InterPro" id="IPR012938">
    <property type="entry name" value="Glc/Sorbosone_DH"/>
</dbReference>
<evidence type="ECO:0000313" key="3">
    <source>
        <dbReference type="EMBL" id="MXP00495.1"/>
    </source>
</evidence>
<feature type="domain" description="Glucose/Sorbosone dehydrogenase" evidence="2">
    <location>
        <begin position="76"/>
        <end position="420"/>
    </location>
</feature>
<dbReference type="PANTHER" id="PTHR19328">
    <property type="entry name" value="HEDGEHOG-INTERACTING PROTEIN"/>
    <property type="match status" value="1"/>
</dbReference>
<keyword evidence="4" id="KW-1185">Reference proteome</keyword>
<dbReference type="EMBL" id="WTYJ01000004">
    <property type="protein sequence ID" value="MXP00495.1"/>
    <property type="molecule type" value="Genomic_DNA"/>
</dbReference>
<dbReference type="Proteomes" id="UP000469430">
    <property type="component" value="Unassembled WGS sequence"/>
</dbReference>
<comment type="caution">
    <text evidence="3">The sequence shown here is derived from an EMBL/GenBank/DDBJ whole genome shotgun (WGS) entry which is preliminary data.</text>
</comment>
<feature type="signal peptide" evidence="1">
    <location>
        <begin position="1"/>
        <end position="28"/>
    </location>
</feature>
<sequence length="425" mass="45745">MRERANSAWRALIGGMLTTGLFALPASAQDAAPAPTAAPAALPPDGPRPPVALGIGPWRYDSSAGPIDVKVITRQLDHPWALAFLPDGSTLVTERSGRLRIIRNGTLDPVAIAGLPPINPTSIGGLYDIAIDPDFANNRRIYLSYVKPDPQNHDQTTVAVMSAIYDGGMALSDVKDIFVADAWFGARPWPARCCGQGPGWGSWGGRILFGPDGKLFITVGDRNYGEMAQQPDGDFGKILRINPDGSIPADNPFVGQPGWNPQIWTLGHRNPLGLAFHPQTGQLWESEFGPRGGDELNIIEKGQNYGWISVTQGQHYDGTPAQGIREVAGMTDPVIAFGPPSVNPGDLAWYDGAMFPAWQGSLFMPSFTEGLMRITLDAAGKANVAEHLIEDLKQRLRAVSVAPDGSLYVITDEERGTVLRISKRP</sequence>
<keyword evidence="1" id="KW-0732">Signal</keyword>
<dbReference type="Gene3D" id="2.120.10.30">
    <property type="entry name" value="TolB, C-terminal domain"/>
    <property type="match status" value="1"/>
</dbReference>
<protein>
    <submittedName>
        <fullName evidence="3">PQQ-dependent sugar dehydrogenase</fullName>
    </submittedName>
</protein>
<dbReference type="SUPFAM" id="SSF50952">
    <property type="entry name" value="Soluble quinoprotein glucose dehydrogenase"/>
    <property type="match status" value="1"/>
</dbReference>
<name>A0A6I4TWX3_9SPHN</name>
<dbReference type="Pfam" id="PF07995">
    <property type="entry name" value="GSDH"/>
    <property type="match status" value="1"/>
</dbReference>
<dbReference type="InterPro" id="IPR011042">
    <property type="entry name" value="6-blade_b-propeller_TolB-like"/>
</dbReference>
<feature type="chain" id="PRO_5026168944" evidence="1">
    <location>
        <begin position="29"/>
        <end position="425"/>
    </location>
</feature>
<accession>A0A6I4TWX3</accession>
<dbReference type="AlphaFoldDB" id="A0A6I4TWX3"/>
<dbReference type="OrthoDB" id="9770043at2"/>
<evidence type="ECO:0000313" key="4">
    <source>
        <dbReference type="Proteomes" id="UP000469430"/>
    </source>
</evidence>